<feature type="repeat" description="WD" evidence="3">
    <location>
        <begin position="837"/>
        <end position="878"/>
    </location>
</feature>
<dbReference type="EMBL" id="MU157904">
    <property type="protein sequence ID" value="KAF9524137.1"/>
    <property type="molecule type" value="Genomic_DNA"/>
</dbReference>
<keyword evidence="7" id="KW-1185">Reference proteome</keyword>
<feature type="repeat" description="WD" evidence="3">
    <location>
        <begin position="921"/>
        <end position="962"/>
    </location>
</feature>
<evidence type="ECO:0000256" key="2">
    <source>
        <dbReference type="ARBA" id="ARBA00022737"/>
    </source>
</evidence>
<feature type="repeat" description="WD" evidence="3">
    <location>
        <begin position="669"/>
        <end position="710"/>
    </location>
</feature>
<dbReference type="InterPro" id="IPR050349">
    <property type="entry name" value="WD_LIS1/nudF_dynein_reg"/>
</dbReference>
<evidence type="ECO:0000259" key="5">
    <source>
        <dbReference type="Pfam" id="PF24883"/>
    </source>
</evidence>
<evidence type="ECO:0000259" key="4">
    <source>
        <dbReference type="Pfam" id="PF23342"/>
    </source>
</evidence>
<dbReference type="InterPro" id="IPR036322">
    <property type="entry name" value="WD40_repeat_dom_sf"/>
</dbReference>
<dbReference type="InterPro" id="IPR019775">
    <property type="entry name" value="WD40_repeat_CS"/>
</dbReference>
<dbReference type="AlphaFoldDB" id="A0A9P6E7W4"/>
<feature type="repeat" description="WD" evidence="3">
    <location>
        <begin position="1050"/>
        <end position="1085"/>
    </location>
</feature>
<feature type="repeat" description="WD" evidence="3">
    <location>
        <begin position="627"/>
        <end position="668"/>
    </location>
</feature>
<keyword evidence="2" id="KW-0677">Repeat</keyword>
<feature type="repeat" description="WD" evidence="3">
    <location>
        <begin position="1008"/>
        <end position="1049"/>
    </location>
</feature>
<dbReference type="Pfam" id="PF23342">
    <property type="entry name" value="WDR90_beta-prop_4th"/>
    <property type="match status" value="1"/>
</dbReference>
<dbReference type="PANTHER" id="PTHR44129">
    <property type="entry name" value="WD REPEAT-CONTAINING PROTEIN POP1"/>
    <property type="match status" value="1"/>
</dbReference>
<accession>A0A9P6E7W4</accession>
<dbReference type="SMART" id="SM00564">
    <property type="entry name" value="PQQ"/>
    <property type="match status" value="9"/>
</dbReference>
<dbReference type="Pfam" id="PF00400">
    <property type="entry name" value="WD40"/>
    <property type="match status" value="7"/>
</dbReference>
<dbReference type="PROSITE" id="PS00678">
    <property type="entry name" value="WD_REPEATS_1"/>
    <property type="match status" value="10"/>
</dbReference>
<feature type="repeat" description="WD" evidence="3">
    <location>
        <begin position="795"/>
        <end position="836"/>
    </location>
</feature>
<dbReference type="InterPro" id="IPR018391">
    <property type="entry name" value="PQQ_b-propeller_rpt"/>
</dbReference>
<protein>
    <recommendedName>
        <fullName evidence="8">NACHT domain-containing protein</fullName>
    </recommendedName>
</protein>
<sequence>MVQDNKEMIVRHIVSAGYQLKVVGEALDGWQPNSKDEKRWIDKFTRTLKKQSEELSKLKNESTFRKIVDHEDEQKRIEEIFGNVNTAREQFEASLLGRLKALHIADHKYHLEGKERNKLRRQICTPGTRVRILTSVIVWANSTSPECPSIYWLFGRAGSGKSTIAYTIARRFELAPGPVDTITLGGNFFCSRQFPETKEAKRIVRTIAYHLSLQCKPFADALSWSGKFETINQSVRAQLEGLLVGPWQASESARCQDPSIPAPNYLIVIDALDEIDESGGSDFLRDLLQFVNDNENRLKGLKFFVTSRLDKNLVDHVNSLERQKELYRLEEVPVEEARGDIKTYLTIELDHFKDREEIDKLVTLAGELFIYAATVVKHLAARGRSEQEKFLKMLVNTTHSSDPRLSSDAKAFVLLDTLYSEILARAFHGFDPEEQEWVDRRNILHTLLCTADRTSTSVVTNLLFTSDYTDVADALLNHLHAVLYVEGGKVLWYHKSFPDFIFTKARSRAFWCDEAAHHRLLTTCCFRVMEEGLKFNIGEISSSFTLNNENPALLHNINKHIDEVLRYSCRNWTFHLSATIPTTNEPLLGTLSKFLQLRILFWIEVMNLLKLHGRCEPMLQVVHEWTLNGHSDAVMSVAFSSDDKRILSGSNDKSVRVWDASTGEELKVLDGHSHAVTSVAFSSDGKCIISGSYDQSVQMWDASTGKKLKVLNGHSDWVMSVAFSSDGKCIISGSSDNSVRMWDASTGEVLKVLSGHSGWVMSVAFSSDDKLIISGSNDRSVRMWDASTGKVLKVLYGHSSSIGSIAFSNDGKHIISGSNDGSVRVWDVSTGKELRVLNGHSSAVNTVAFSNHGKHIISGSYDESVRVWDASIGKELNMLDGHTSEVMSVAFSGDGKHIISGSYDQSVRIWDASTGNELRVLNGHSGAVMSVAFSSDDKHIISGSDDKSVRVWDASTGEELKVLNGHSDTVMSVAFLSDDKCIISGSNDGSVQVWDASTGKVLDVLDVLDGHSEVVMSVGFSSNGKQIISGSNDGSVRVWDVSTGKELRVLNGHSGWIMSVAFSSDNKHIISGSVDKSVRVWDASTALQYIREMIWHSDEYGDTQKHTGWLLSPIHQGYLMFVPLTAQLPDAASIMTLPTSAASCVDFTNARLGDQWHECYSPAKDYE</sequence>
<feature type="domain" description="Nephrocystin 3-like N-terminal" evidence="5">
    <location>
        <begin position="138"/>
        <end position="308"/>
    </location>
</feature>
<feature type="repeat" description="WD" evidence="3">
    <location>
        <begin position="879"/>
        <end position="920"/>
    </location>
</feature>
<dbReference type="SMART" id="SM00320">
    <property type="entry name" value="WD40"/>
    <property type="match status" value="11"/>
</dbReference>
<dbReference type="InterPro" id="IPR055440">
    <property type="entry name" value="Beta-prop_WDR90_4th"/>
</dbReference>
<gene>
    <name evidence="6" type="ORF">CPB83DRAFT_948682</name>
</gene>
<dbReference type="Gene3D" id="2.130.10.10">
    <property type="entry name" value="YVTN repeat-like/Quinoprotein amine dehydrogenase"/>
    <property type="match status" value="5"/>
</dbReference>
<evidence type="ECO:0008006" key="8">
    <source>
        <dbReference type="Google" id="ProtNLM"/>
    </source>
</evidence>
<dbReference type="Proteomes" id="UP000807306">
    <property type="component" value="Unassembled WGS sequence"/>
</dbReference>
<dbReference type="InterPro" id="IPR001680">
    <property type="entry name" value="WD40_rpt"/>
</dbReference>
<dbReference type="PRINTS" id="PR00320">
    <property type="entry name" value="GPROTEINBRPT"/>
</dbReference>
<dbReference type="OrthoDB" id="3266532at2759"/>
<dbReference type="CDD" id="cd00200">
    <property type="entry name" value="WD40"/>
    <property type="match status" value="2"/>
</dbReference>
<dbReference type="Pfam" id="PF24883">
    <property type="entry name" value="NPHP3_N"/>
    <property type="match status" value="1"/>
</dbReference>
<proteinExistence type="predicted"/>
<feature type="domain" description="WDR90 4th beta-propeller" evidence="4">
    <location>
        <begin position="928"/>
        <end position="1116"/>
    </location>
</feature>
<dbReference type="InterPro" id="IPR056884">
    <property type="entry name" value="NPHP3-like_N"/>
</dbReference>
<comment type="caution">
    <text evidence="6">The sequence shown here is derived from an EMBL/GenBank/DDBJ whole genome shotgun (WGS) entry which is preliminary data.</text>
</comment>
<dbReference type="Gene3D" id="3.40.50.300">
    <property type="entry name" value="P-loop containing nucleotide triphosphate hydrolases"/>
    <property type="match status" value="1"/>
</dbReference>
<dbReference type="PROSITE" id="PS50294">
    <property type="entry name" value="WD_REPEATS_REGION"/>
    <property type="match status" value="11"/>
</dbReference>
<organism evidence="6 7">
    <name type="scientific">Crepidotus variabilis</name>
    <dbReference type="NCBI Taxonomy" id="179855"/>
    <lineage>
        <taxon>Eukaryota</taxon>
        <taxon>Fungi</taxon>
        <taxon>Dikarya</taxon>
        <taxon>Basidiomycota</taxon>
        <taxon>Agaricomycotina</taxon>
        <taxon>Agaricomycetes</taxon>
        <taxon>Agaricomycetidae</taxon>
        <taxon>Agaricales</taxon>
        <taxon>Agaricineae</taxon>
        <taxon>Crepidotaceae</taxon>
        <taxon>Crepidotus</taxon>
    </lineage>
</organism>
<evidence type="ECO:0000256" key="1">
    <source>
        <dbReference type="ARBA" id="ARBA00022574"/>
    </source>
</evidence>
<dbReference type="SUPFAM" id="SSF50978">
    <property type="entry name" value="WD40 repeat-like"/>
    <property type="match status" value="1"/>
</dbReference>
<evidence type="ECO:0000313" key="7">
    <source>
        <dbReference type="Proteomes" id="UP000807306"/>
    </source>
</evidence>
<reference evidence="6" key="1">
    <citation type="submission" date="2020-11" db="EMBL/GenBank/DDBJ databases">
        <authorList>
            <consortium name="DOE Joint Genome Institute"/>
            <person name="Ahrendt S."/>
            <person name="Riley R."/>
            <person name="Andreopoulos W."/>
            <person name="Labutti K."/>
            <person name="Pangilinan J."/>
            <person name="Ruiz-Duenas F.J."/>
            <person name="Barrasa J.M."/>
            <person name="Sanchez-Garcia M."/>
            <person name="Camarero S."/>
            <person name="Miyauchi S."/>
            <person name="Serrano A."/>
            <person name="Linde D."/>
            <person name="Babiker R."/>
            <person name="Drula E."/>
            <person name="Ayuso-Fernandez I."/>
            <person name="Pacheco R."/>
            <person name="Padilla G."/>
            <person name="Ferreira P."/>
            <person name="Barriuso J."/>
            <person name="Kellner H."/>
            <person name="Castanera R."/>
            <person name="Alfaro M."/>
            <person name="Ramirez L."/>
            <person name="Pisabarro A.G."/>
            <person name="Kuo A."/>
            <person name="Tritt A."/>
            <person name="Lipzen A."/>
            <person name="He G."/>
            <person name="Yan M."/>
            <person name="Ng V."/>
            <person name="Cullen D."/>
            <person name="Martin F."/>
            <person name="Rosso M.-N."/>
            <person name="Henrissat B."/>
            <person name="Hibbett D."/>
            <person name="Martinez A.T."/>
            <person name="Grigoriev I.V."/>
        </authorList>
    </citation>
    <scope>NUCLEOTIDE SEQUENCE</scope>
    <source>
        <strain evidence="6">CBS 506.95</strain>
    </source>
</reference>
<feature type="repeat" description="WD" evidence="3">
    <location>
        <begin position="711"/>
        <end position="752"/>
    </location>
</feature>
<feature type="repeat" description="WD" evidence="3">
    <location>
        <begin position="963"/>
        <end position="1004"/>
    </location>
</feature>
<dbReference type="SUPFAM" id="SSF50998">
    <property type="entry name" value="Quinoprotein alcohol dehydrogenase-like"/>
    <property type="match status" value="1"/>
</dbReference>
<dbReference type="SUPFAM" id="SSF52540">
    <property type="entry name" value="P-loop containing nucleoside triphosphate hydrolases"/>
    <property type="match status" value="1"/>
</dbReference>
<dbReference type="InterPro" id="IPR011047">
    <property type="entry name" value="Quinoprotein_ADH-like_sf"/>
</dbReference>
<dbReference type="InterPro" id="IPR020472">
    <property type="entry name" value="WD40_PAC1"/>
</dbReference>
<evidence type="ECO:0000313" key="6">
    <source>
        <dbReference type="EMBL" id="KAF9524137.1"/>
    </source>
</evidence>
<feature type="repeat" description="WD" evidence="3">
    <location>
        <begin position="753"/>
        <end position="794"/>
    </location>
</feature>
<evidence type="ECO:0000256" key="3">
    <source>
        <dbReference type="PROSITE-ProRule" id="PRU00221"/>
    </source>
</evidence>
<keyword evidence="1 3" id="KW-0853">WD repeat</keyword>
<dbReference type="InterPro" id="IPR015943">
    <property type="entry name" value="WD40/YVTN_repeat-like_dom_sf"/>
</dbReference>
<name>A0A9P6E7W4_9AGAR</name>
<dbReference type="InterPro" id="IPR027417">
    <property type="entry name" value="P-loop_NTPase"/>
</dbReference>
<dbReference type="PROSITE" id="PS50082">
    <property type="entry name" value="WD_REPEATS_2"/>
    <property type="match status" value="11"/>
</dbReference>